<reference evidence="1 2" key="1">
    <citation type="journal article" date="2015" name="Microbiome">
        <title>Genomic resolution of linkages in carbon, nitrogen, and sulfur cycling among widespread estuary sediment bacteria.</title>
        <authorList>
            <person name="Baker B.J."/>
            <person name="Lazar C.S."/>
            <person name="Teske A.P."/>
            <person name="Dick G.J."/>
        </authorList>
    </citation>
    <scope>NUCLEOTIDE SEQUENCE [LARGE SCALE GENOMIC DNA]</scope>
    <source>
        <strain evidence="1">DG_26</strain>
    </source>
</reference>
<gene>
    <name evidence="1" type="ORF">AMJ40_07945</name>
</gene>
<evidence type="ECO:0000313" key="2">
    <source>
        <dbReference type="Proteomes" id="UP000051124"/>
    </source>
</evidence>
<name>A0A0S7WDH0_UNCT6</name>
<comment type="caution">
    <text evidence="1">The sequence shown here is derived from an EMBL/GenBank/DDBJ whole genome shotgun (WGS) entry which is preliminary data.</text>
</comment>
<evidence type="ECO:0000313" key="1">
    <source>
        <dbReference type="EMBL" id="KPJ48195.1"/>
    </source>
</evidence>
<organism evidence="1 2">
    <name type="scientific">candidate division TA06 bacterium DG_26</name>
    <dbReference type="NCBI Taxonomy" id="1703771"/>
    <lineage>
        <taxon>Bacteria</taxon>
        <taxon>Bacteria division TA06</taxon>
    </lineage>
</organism>
<dbReference type="EMBL" id="LIZT01000134">
    <property type="protein sequence ID" value="KPJ48195.1"/>
    <property type="molecule type" value="Genomic_DNA"/>
</dbReference>
<accession>A0A0S7WDH0</accession>
<dbReference type="AlphaFoldDB" id="A0A0S7WDH0"/>
<dbReference type="PATRIC" id="fig|1703771.3.peg.237"/>
<sequence length="225" mass="25594">SDPAMNWRLSSLDRFTLISNSDAHSPSKLGREANCLDCELSYYEIIDTFRKKDREKFLYTIEFFPQEGKYHYDGHRKCGVRVPPKEAMANGDLCPICGKRLTVGVLHRIEILSDREEEIVPPNAIPFKSLIPLEEIIADALGVGVDTQAVRNEYQRLIHKFQTEFSILLDTPIDELKAATLPEVAQGIERVREGDVVIIPGYDGVYGEIRIFNREAKQPSQLNLF</sequence>
<protein>
    <recommendedName>
        <fullName evidence="3">DNA helicase UvrD</fullName>
    </recommendedName>
</protein>
<dbReference type="PANTHER" id="PTHR40084:SF1">
    <property type="entry name" value="PHOSPHOTRANSFERASE"/>
    <property type="match status" value="1"/>
</dbReference>
<dbReference type="Proteomes" id="UP000051124">
    <property type="component" value="Unassembled WGS sequence"/>
</dbReference>
<feature type="non-terminal residue" evidence="1">
    <location>
        <position position="1"/>
    </location>
</feature>
<evidence type="ECO:0008006" key="3">
    <source>
        <dbReference type="Google" id="ProtNLM"/>
    </source>
</evidence>
<proteinExistence type="predicted"/>
<dbReference type="CDD" id="cd19067">
    <property type="entry name" value="PfuEndoQ-like"/>
    <property type="match status" value="1"/>
</dbReference>
<dbReference type="PANTHER" id="PTHR40084">
    <property type="entry name" value="PHOSPHOHYDROLASE, PHP FAMILY"/>
    <property type="match status" value="1"/>
</dbReference>